<feature type="compositionally biased region" description="Basic and acidic residues" evidence="2">
    <location>
        <begin position="8"/>
        <end position="20"/>
    </location>
</feature>
<keyword evidence="3" id="KW-0472">Membrane</keyword>
<dbReference type="OrthoDB" id="10126945at2759"/>
<sequence>MASGGSDDGEKKFPPDGPKIENHFHFGNFNGLITIGTSSGNTINYGPEVRIKLEGPPELLVRMVSMIDEKGENSSITMRELQQNCDCNVLRIRKGCVELTLRVGSQKGLEKLLAMCNSGDLKQLLGREFPVNGLRVVEEDIVQARKFFEEEKAKMKNELRKKVQEFEDAAGEYVRRRVKTLELLRDLVEYITRRQKQAQAAAAVGGVSAGLALFTFGVSYLLSAAAAGAVVAIVAIIIQAVTAKISTDEAKMFMAKDKVACDRVQETLEKVDLTLREWEGKEEGVLIGSIHDLVRVDKVNLKRGEDAIEKIEGQGRGEFVQFVVLTVDLDRIIVHILDTFTGDVSRMAKAIQEIADKLACPNEASMRELVSKIKTRFQLDNN</sequence>
<dbReference type="GeneID" id="119735771"/>
<evidence type="ECO:0000256" key="2">
    <source>
        <dbReference type="SAM" id="MobiDB-lite"/>
    </source>
</evidence>
<feature type="transmembrane region" description="Helical" evidence="3">
    <location>
        <begin position="200"/>
        <end position="218"/>
    </location>
</feature>
<accession>A0A914AQG8</accession>
<feature type="region of interest" description="Disordered" evidence="2">
    <location>
        <begin position="1"/>
        <end position="20"/>
    </location>
</feature>
<proteinExistence type="predicted"/>
<protein>
    <submittedName>
        <fullName evidence="4">Uncharacterized protein</fullName>
    </submittedName>
</protein>
<keyword evidence="5" id="KW-1185">Reference proteome</keyword>
<evidence type="ECO:0000313" key="4">
    <source>
        <dbReference type="EnsemblMetazoa" id="XP_038065661.1"/>
    </source>
</evidence>
<evidence type="ECO:0000313" key="5">
    <source>
        <dbReference type="Proteomes" id="UP000887568"/>
    </source>
</evidence>
<evidence type="ECO:0000256" key="3">
    <source>
        <dbReference type="SAM" id="Phobius"/>
    </source>
</evidence>
<name>A0A914AQG8_PATMI</name>
<organism evidence="4 5">
    <name type="scientific">Patiria miniata</name>
    <name type="common">Bat star</name>
    <name type="synonym">Asterina miniata</name>
    <dbReference type="NCBI Taxonomy" id="46514"/>
    <lineage>
        <taxon>Eukaryota</taxon>
        <taxon>Metazoa</taxon>
        <taxon>Echinodermata</taxon>
        <taxon>Eleutherozoa</taxon>
        <taxon>Asterozoa</taxon>
        <taxon>Asteroidea</taxon>
        <taxon>Valvatacea</taxon>
        <taxon>Valvatida</taxon>
        <taxon>Asterinidae</taxon>
        <taxon>Patiria</taxon>
    </lineage>
</organism>
<keyword evidence="3" id="KW-1133">Transmembrane helix</keyword>
<dbReference type="EnsemblMetazoa" id="XM_038209733.1">
    <property type="protein sequence ID" value="XP_038065661.1"/>
    <property type="gene ID" value="LOC119735771"/>
</dbReference>
<dbReference type="Proteomes" id="UP000887568">
    <property type="component" value="Unplaced"/>
</dbReference>
<feature type="transmembrane region" description="Helical" evidence="3">
    <location>
        <begin position="224"/>
        <end position="246"/>
    </location>
</feature>
<dbReference type="RefSeq" id="XP_038065661.1">
    <property type="nucleotide sequence ID" value="XM_038209733.1"/>
</dbReference>
<dbReference type="AlphaFoldDB" id="A0A914AQG8"/>
<feature type="coiled-coil region" evidence="1">
    <location>
        <begin position="145"/>
        <end position="176"/>
    </location>
</feature>
<keyword evidence="3" id="KW-0812">Transmembrane</keyword>
<keyword evidence="1" id="KW-0175">Coiled coil</keyword>
<evidence type="ECO:0000256" key="1">
    <source>
        <dbReference type="SAM" id="Coils"/>
    </source>
</evidence>
<reference evidence="4" key="1">
    <citation type="submission" date="2022-11" db="UniProtKB">
        <authorList>
            <consortium name="EnsemblMetazoa"/>
        </authorList>
    </citation>
    <scope>IDENTIFICATION</scope>
</reference>
<dbReference type="OMA" id="HIPRDIK"/>